<dbReference type="InterPro" id="IPR039258">
    <property type="entry name" value="ZNF511"/>
</dbReference>
<dbReference type="Gene3D" id="3.30.160.60">
    <property type="entry name" value="Classic Zinc Finger"/>
    <property type="match status" value="1"/>
</dbReference>
<protein>
    <recommendedName>
        <fullName evidence="3">C2H2-type domain-containing protein</fullName>
    </recommendedName>
</protein>
<dbReference type="RefSeq" id="XP_052945838.1">
    <property type="nucleotide sequence ID" value="XM_053087255.1"/>
</dbReference>
<feature type="compositionally biased region" description="Low complexity" evidence="2">
    <location>
        <begin position="13"/>
        <end position="35"/>
    </location>
</feature>
<feature type="domain" description="C2H2-type" evidence="3">
    <location>
        <begin position="167"/>
        <end position="199"/>
    </location>
</feature>
<dbReference type="GO" id="GO:0008270">
    <property type="term" value="F:zinc ion binding"/>
    <property type="evidence" value="ECO:0007669"/>
    <property type="project" value="UniProtKB-KW"/>
</dbReference>
<evidence type="ECO:0000313" key="5">
    <source>
        <dbReference type="Proteomes" id="UP001164286"/>
    </source>
</evidence>
<feature type="region of interest" description="Disordered" evidence="2">
    <location>
        <begin position="1"/>
        <end position="76"/>
    </location>
</feature>
<dbReference type="GeneID" id="77726456"/>
<evidence type="ECO:0000256" key="1">
    <source>
        <dbReference type="PROSITE-ProRule" id="PRU00042"/>
    </source>
</evidence>
<dbReference type="PANTHER" id="PTHR21354">
    <property type="entry name" value="ZINC FINGER PROTEIN 511"/>
    <property type="match status" value="1"/>
</dbReference>
<dbReference type="EMBL" id="JAKWFO010000005">
    <property type="protein sequence ID" value="KAI9636061.1"/>
    <property type="molecule type" value="Genomic_DNA"/>
</dbReference>
<reference evidence="4" key="1">
    <citation type="journal article" date="2022" name="G3 (Bethesda)">
        <title>High quality genome of the basidiomycete yeast Dioszegia hungarica PDD-24b-2 isolated from cloud water.</title>
        <authorList>
            <person name="Jarrige D."/>
            <person name="Haridas S."/>
            <person name="Bleykasten-Grosshans C."/>
            <person name="Joly M."/>
            <person name="Nadalig T."/>
            <person name="Sancelme M."/>
            <person name="Vuilleumier S."/>
            <person name="Grigoriev I.V."/>
            <person name="Amato P."/>
            <person name="Bringel F."/>
        </authorList>
    </citation>
    <scope>NUCLEOTIDE SEQUENCE</scope>
    <source>
        <strain evidence="4">PDD-24b-2</strain>
    </source>
</reference>
<name>A0AA38LW19_9TREE</name>
<evidence type="ECO:0000256" key="2">
    <source>
        <dbReference type="SAM" id="MobiDB-lite"/>
    </source>
</evidence>
<keyword evidence="5" id="KW-1185">Reference proteome</keyword>
<organism evidence="4 5">
    <name type="scientific">Dioszegia hungarica</name>
    <dbReference type="NCBI Taxonomy" id="4972"/>
    <lineage>
        <taxon>Eukaryota</taxon>
        <taxon>Fungi</taxon>
        <taxon>Dikarya</taxon>
        <taxon>Basidiomycota</taxon>
        <taxon>Agaricomycotina</taxon>
        <taxon>Tremellomycetes</taxon>
        <taxon>Tremellales</taxon>
        <taxon>Bulleribasidiaceae</taxon>
        <taxon>Dioszegia</taxon>
    </lineage>
</organism>
<proteinExistence type="predicted"/>
<sequence length="220" mass="24415">MDESTPRNKRYRSASISSASSAGTSSSVHSASGGLSPPPKFHRPSTSASDSAYTCHLPPTCNKPDSSTSHTSQSELERHQLQFHNHICRVPIRDYTPGASRRPYTRSEARSEAEGSALPDGFVSGGGRGRMKECGKVFPDERFLELHQTEVHDMMAREKQANGSKIFECFIPAPQCGRKFKTPATRRSHLKAKHQYPNEYFFSITNHGVRSLTTFLDARS</sequence>
<comment type="caution">
    <text evidence="4">The sequence shown here is derived from an EMBL/GenBank/DDBJ whole genome shotgun (WGS) entry which is preliminary data.</text>
</comment>
<keyword evidence="1" id="KW-0862">Zinc</keyword>
<dbReference type="AlphaFoldDB" id="A0AA38LW19"/>
<dbReference type="Proteomes" id="UP001164286">
    <property type="component" value="Unassembled WGS sequence"/>
</dbReference>
<keyword evidence="1" id="KW-0479">Metal-binding</keyword>
<keyword evidence="1" id="KW-0863">Zinc-finger</keyword>
<evidence type="ECO:0000313" key="4">
    <source>
        <dbReference type="EMBL" id="KAI9636061.1"/>
    </source>
</evidence>
<gene>
    <name evidence="4" type="ORF">MKK02DRAFT_26785</name>
</gene>
<dbReference type="PANTHER" id="PTHR21354:SF0">
    <property type="entry name" value="ZINC FINGER PROTEIN 511"/>
    <property type="match status" value="1"/>
</dbReference>
<accession>A0AA38LW19</accession>
<dbReference type="PROSITE" id="PS50157">
    <property type="entry name" value="ZINC_FINGER_C2H2_2"/>
    <property type="match status" value="1"/>
</dbReference>
<evidence type="ECO:0000259" key="3">
    <source>
        <dbReference type="PROSITE" id="PS50157"/>
    </source>
</evidence>
<dbReference type="InterPro" id="IPR013087">
    <property type="entry name" value="Znf_C2H2_type"/>
</dbReference>
<feature type="region of interest" description="Disordered" evidence="2">
    <location>
        <begin position="94"/>
        <end position="126"/>
    </location>
</feature>
<feature type="compositionally biased region" description="Polar residues" evidence="2">
    <location>
        <begin position="63"/>
        <end position="74"/>
    </location>
</feature>